<evidence type="ECO:0000313" key="2">
    <source>
        <dbReference type="EMBL" id="GEZ27709.1"/>
    </source>
</evidence>
<dbReference type="AlphaFoldDB" id="A0A699IAT9"/>
<protein>
    <submittedName>
        <fullName evidence="2">Uncharacterized protein</fullName>
    </submittedName>
</protein>
<comment type="caution">
    <text evidence="2">The sequence shown here is derived from an EMBL/GenBank/DDBJ whole genome shotgun (WGS) entry which is preliminary data.</text>
</comment>
<sequence length="164" mass="18240">QRLVSDDDDDFDPLTVLAYADLFSMKVHHGGKFTPKCKREYVLDRYFNGPRDGIVIDDNIPPPPSHSEGFTKVSLQTPPSSKPLTIGEEIQLKSSEISWVDRDDCAEDMGYGSSKGKEPEVDTSGSNKGKESEVEASSNKAQYFDPFEDLDVILGQYAMITKQN</sequence>
<gene>
    <name evidence="2" type="ORF">Tci_499682</name>
</gene>
<name>A0A699IAT9_TANCI</name>
<reference evidence="2" key="1">
    <citation type="journal article" date="2019" name="Sci. Rep.">
        <title>Draft genome of Tanacetum cinerariifolium, the natural source of mosquito coil.</title>
        <authorList>
            <person name="Yamashiro T."/>
            <person name="Shiraishi A."/>
            <person name="Satake H."/>
            <person name="Nakayama K."/>
        </authorList>
    </citation>
    <scope>NUCLEOTIDE SEQUENCE</scope>
</reference>
<feature type="region of interest" description="Disordered" evidence="1">
    <location>
        <begin position="57"/>
        <end position="84"/>
    </location>
</feature>
<proteinExistence type="predicted"/>
<feature type="compositionally biased region" description="Polar residues" evidence="1">
    <location>
        <begin position="73"/>
        <end position="83"/>
    </location>
</feature>
<feature type="region of interest" description="Disordered" evidence="1">
    <location>
        <begin position="101"/>
        <end position="141"/>
    </location>
</feature>
<dbReference type="EMBL" id="BKCJ010260101">
    <property type="protein sequence ID" value="GEZ27709.1"/>
    <property type="molecule type" value="Genomic_DNA"/>
</dbReference>
<organism evidence="2">
    <name type="scientific">Tanacetum cinerariifolium</name>
    <name type="common">Dalmatian daisy</name>
    <name type="synonym">Chrysanthemum cinerariifolium</name>
    <dbReference type="NCBI Taxonomy" id="118510"/>
    <lineage>
        <taxon>Eukaryota</taxon>
        <taxon>Viridiplantae</taxon>
        <taxon>Streptophyta</taxon>
        <taxon>Embryophyta</taxon>
        <taxon>Tracheophyta</taxon>
        <taxon>Spermatophyta</taxon>
        <taxon>Magnoliopsida</taxon>
        <taxon>eudicotyledons</taxon>
        <taxon>Gunneridae</taxon>
        <taxon>Pentapetalae</taxon>
        <taxon>asterids</taxon>
        <taxon>campanulids</taxon>
        <taxon>Asterales</taxon>
        <taxon>Asteraceae</taxon>
        <taxon>Asteroideae</taxon>
        <taxon>Anthemideae</taxon>
        <taxon>Anthemidinae</taxon>
        <taxon>Tanacetum</taxon>
    </lineage>
</organism>
<feature type="non-terminal residue" evidence="2">
    <location>
        <position position="1"/>
    </location>
</feature>
<accession>A0A699IAT9</accession>
<evidence type="ECO:0000256" key="1">
    <source>
        <dbReference type="SAM" id="MobiDB-lite"/>
    </source>
</evidence>